<evidence type="ECO:0000256" key="1">
    <source>
        <dbReference type="SAM" id="SignalP"/>
    </source>
</evidence>
<evidence type="ECO:0000313" key="3">
    <source>
        <dbReference type="Proteomes" id="UP001562425"/>
    </source>
</evidence>
<organism evidence="2 3">
    <name type="scientific">Culex pipiens pipiens</name>
    <name type="common">Northern house mosquito</name>
    <dbReference type="NCBI Taxonomy" id="38569"/>
    <lineage>
        <taxon>Eukaryota</taxon>
        <taxon>Metazoa</taxon>
        <taxon>Ecdysozoa</taxon>
        <taxon>Arthropoda</taxon>
        <taxon>Hexapoda</taxon>
        <taxon>Insecta</taxon>
        <taxon>Pterygota</taxon>
        <taxon>Neoptera</taxon>
        <taxon>Endopterygota</taxon>
        <taxon>Diptera</taxon>
        <taxon>Nematocera</taxon>
        <taxon>Culicoidea</taxon>
        <taxon>Culicidae</taxon>
        <taxon>Culicinae</taxon>
        <taxon>Culicini</taxon>
        <taxon>Culex</taxon>
        <taxon>Culex</taxon>
    </lineage>
</organism>
<evidence type="ECO:0000313" key="2">
    <source>
        <dbReference type="EMBL" id="KAL1381051.1"/>
    </source>
</evidence>
<name>A0ABD1CX71_CULPP</name>
<dbReference type="EMBL" id="JBEHCU010008825">
    <property type="protein sequence ID" value="KAL1381051.1"/>
    <property type="molecule type" value="Genomic_DNA"/>
</dbReference>
<feature type="chain" id="PRO_5044852876" description="Ionotropic receptor" evidence="1">
    <location>
        <begin position="24"/>
        <end position="447"/>
    </location>
</feature>
<gene>
    <name evidence="2" type="ORF">pipiens_013745</name>
</gene>
<sequence length="447" mass="51005">MKPTGRIIKVVFALILVGPLSIGSNPDYTVNYTVSVIQHLTNVVESGVPKFVFIELGLQYYFQSDILDKVLAVPELANATKYVLNCDLRVASLVNLPSRVTQLLVHGNPEACFNLLFKCLRMFDASTRVMVFTLGFMKVLFESILNELNFYNVIYVDVESGEMFQGDVTAELPEPKVLYRRSPFRHLGRVLHLLHWLFPTFLTNNPVLMCVCGCERFDLHKANNGEKTILFSTIVLMFFMTSAYESKLMSLIASRPSSRRIRTLQDLAESKMKIKDHSVFALDIPLLANSLVNATESVDEWDKVHAYMTTKSIADFNLQLFYDPSQKINHYSILEEMLLMFVPGYVLAYRSPLVEVLEHTQAVFVETGFWQYWHNCDLRFLRSHYNVSFTESNEILHFQDLLLAWIIVALGLTAKRQQLIVTNDSSSSMELPLSKLFAPTGAHNDLE</sequence>
<dbReference type="Proteomes" id="UP001562425">
    <property type="component" value="Unassembled WGS sequence"/>
</dbReference>
<comment type="caution">
    <text evidence="2">The sequence shown here is derived from an EMBL/GenBank/DDBJ whole genome shotgun (WGS) entry which is preliminary data.</text>
</comment>
<protein>
    <recommendedName>
        <fullName evidence="4">Ionotropic receptor</fullName>
    </recommendedName>
</protein>
<keyword evidence="3" id="KW-1185">Reference proteome</keyword>
<proteinExistence type="predicted"/>
<keyword evidence="1" id="KW-0732">Signal</keyword>
<accession>A0ABD1CX71</accession>
<evidence type="ECO:0008006" key="4">
    <source>
        <dbReference type="Google" id="ProtNLM"/>
    </source>
</evidence>
<reference evidence="2 3" key="1">
    <citation type="submission" date="2024-05" db="EMBL/GenBank/DDBJ databases">
        <title>Culex pipiens pipiens assembly and annotation.</title>
        <authorList>
            <person name="Alout H."/>
            <person name="Durand T."/>
        </authorList>
    </citation>
    <scope>NUCLEOTIDE SEQUENCE [LARGE SCALE GENOMIC DNA]</scope>
    <source>
        <strain evidence="2">HA-2024</strain>
        <tissue evidence="2">Whole body</tissue>
    </source>
</reference>
<dbReference type="AlphaFoldDB" id="A0ABD1CX71"/>
<feature type="signal peptide" evidence="1">
    <location>
        <begin position="1"/>
        <end position="23"/>
    </location>
</feature>